<evidence type="ECO:0000256" key="4">
    <source>
        <dbReference type="PROSITE-ProRule" id="PRU00335"/>
    </source>
</evidence>
<keyword evidence="8" id="KW-1185">Reference proteome</keyword>
<dbReference type="InterPro" id="IPR001647">
    <property type="entry name" value="HTH_TetR"/>
</dbReference>
<dbReference type="Proteomes" id="UP001597124">
    <property type="component" value="Unassembled WGS sequence"/>
</dbReference>
<evidence type="ECO:0000313" key="7">
    <source>
        <dbReference type="EMBL" id="MFD0847252.1"/>
    </source>
</evidence>
<dbReference type="PROSITE" id="PS50977">
    <property type="entry name" value="HTH_TETR_2"/>
    <property type="match status" value="1"/>
</dbReference>
<dbReference type="PANTHER" id="PTHR30055">
    <property type="entry name" value="HTH-TYPE TRANSCRIPTIONAL REGULATOR RUTR"/>
    <property type="match status" value="1"/>
</dbReference>
<gene>
    <name evidence="7" type="ORF">ACFQ00_02865</name>
</gene>
<feature type="DNA-binding region" description="H-T-H motif" evidence="4">
    <location>
        <begin position="44"/>
        <end position="63"/>
    </location>
</feature>
<dbReference type="InterPro" id="IPR009057">
    <property type="entry name" value="Homeodomain-like_sf"/>
</dbReference>
<name>A0ABW3C0P6_SPHXN</name>
<evidence type="ECO:0000313" key="8">
    <source>
        <dbReference type="Proteomes" id="UP001597124"/>
    </source>
</evidence>
<organism evidence="7 8">
    <name type="scientific">Sphingosinicella xenopeptidilytica</name>
    <dbReference type="NCBI Taxonomy" id="364098"/>
    <lineage>
        <taxon>Bacteria</taxon>
        <taxon>Pseudomonadati</taxon>
        <taxon>Pseudomonadota</taxon>
        <taxon>Alphaproteobacteria</taxon>
        <taxon>Sphingomonadales</taxon>
        <taxon>Sphingosinicellaceae</taxon>
        <taxon>Sphingosinicella</taxon>
    </lineage>
</organism>
<sequence length="208" mass="23224">MKSDSESKATPDKTPARAKGRERRRQIIEAAKRRLLAQGVDGLVLRDIAEELGITHGNLQYYFATKGSLIEAIFDEEIVKYTDTMKTALGATSTQKGRLAALLDSSLDLLSVDDVRLWHILFGIAHQSPELATILKRENERYETTLAEEFGRIFPDMTVERRVHVAKIIRMLIDGLGITVIYEAADSPGMTAIKSEIKVVLNTLLNLE</sequence>
<dbReference type="PANTHER" id="PTHR30055:SF234">
    <property type="entry name" value="HTH-TYPE TRANSCRIPTIONAL REGULATOR BETI"/>
    <property type="match status" value="1"/>
</dbReference>
<dbReference type="SUPFAM" id="SSF46689">
    <property type="entry name" value="Homeodomain-like"/>
    <property type="match status" value="1"/>
</dbReference>
<accession>A0ABW3C0P6</accession>
<dbReference type="InterPro" id="IPR050109">
    <property type="entry name" value="HTH-type_TetR-like_transc_reg"/>
</dbReference>
<dbReference type="Gene3D" id="1.10.357.10">
    <property type="entry name" value="Tetracycline Repressor, domain 2"/>
    <property type="match status" value="1"/>
</dbReference>
<evidence type="ECO:0000256" key="2">
    <source>
        <dbReference type="ARBA" id="ARBA00023125"/>
    </source>
</evidence>
<feature type="region of interest" description="Disordered" evidence="5">
    <location>
        <begin position="1"/>
        <end position="23"/>
    </location>
</feature>
<feature type="compositionally biased region" description="Basic and acidic residues" evidence="5">
    <location>
        <begin position="1"/>
        <end position="15"/>
    </location>
</feature>
<dbReference type="EMBL" id="JBHTIK010000001">
    <property type="protein sequence ID" value="MFD0847252.1"/>
    <property type="molecule type" value="Genomic_DNA"/>
</dbReference>
<reference evidence="8" key="1">
    <citation type="journal article" date="2019" name="Int. J. Syst. Evol. Microbiol.">
        <title>The Global Catalogue of Microorganisms (GCM) 10K type strain sequencing project: providing services to taxonomists for standard genome sequencing and annotation.</title>
        <authorList>
            <consortium name="The Broad Institute Genomics Platform"/>
            <consortium name="The Broad Institute Genome Sequencing Center for Infectious Disease"/>
            <person name="Wu L."/>
            <person name="Ma J."/>
        </authorList>
    </citation>
    <scope>NUCLEOTIDE SEQUENCE [LARGE SCALE GENOMIC DNA]</scope>
    <source>
        <strain evidence="8">CCUG 52537</strain>
    </source>
</reference>
<evidence type="ECO:0000259" key="6">
    <source>
        <dbReference type="PROSITE" id="PS50977"/>
    </source>
</evidence>
<feature type="domain" description="HTH tetR-type" evidence="6">
    <location>
        <begin position="21"/>
        <end position="81"/>
    </location>
</feature>
<keyword evidence="2 4" id="KW-0238">DNA-binding</keyword>
<dbReference type="Pfam" id="PF00440">
    <property type="entry name" value="TetR_N"/>
    <property type="match status" value="1"/>
</dbReference>
<dbReference type="PRINTS" id="PR00455">
    <property type="entry name" value="HTHTETR"/>
</dbReference>
<comment type="caution">
    <text evidence="7">The sequence shown here is derived from an EMBL/GenBank/DDBJ whole genome shotgun (WGS) entry which is preliminary data.</text>
</comment>
<protein>
    <submittedName>
        <fullName evidence="7">TetR/AcrR family transcriptional regulator</fullName>
    </submittedName>
</protein>
<evidence type="ECO:0000256" key="5">
    <source>
        <dbReference type="SAM" id="MobiDB-lite"/>
    </source>
</evidence>
<keyword evidence="1" id="KW-0805">Transcription regulation</keyword>
<proteinExistence type="predicted"/>
<evidence type="ECO:0000256" key="3">
    <source>
        <dbReference type="ARBA" id="ARBA00023163"/>
    </source>
</evidence>
<keyword evidence="3" id="KW-0804">Transcription</keyword>
<evidence type="ECO:0000256" key="1">
    <source>
        <dbReference type="ARBA" id="ARBA00023015"/>
    </source>
</evidence>
<dbReference type="RefSeq" id="WP_381485842.1">
    <property type="nucleotide sequence ID" value="NZ_JBHTIK010000001.1"/>
</dbReference>